<protein>
    <submittedName>
        <fullName evidence="2">DUF362 domain-containing protein</fullName>
    </submittedName>
</protein>
<dbReference type="Gene3D" id="3.40.50.11440">
    <property type="match status" value="1"/>
</dbReference>
<organism evidence="2 3">
    <name type="scientific">Olsenella profusa</name>
    <dbReference type="NCBI Taxonomy" id="138595"/>
    <lineage>
        <taxon>Bacteria</taxon>
        <taxon>Bacillati</taxon>
        <taxon>Actinomycetota</taxon>
        <taxon>Coriobacteriia</taxon>
        <taxon>Coriobacteriales</taxon>
        <taxon>Atopobiaceae</taxon>
        <taxon>Olsenella</taxon>
    </lineage>
</organism>
<proteinExistence type="predicted"/>
<sequence length="332" mass="33974">MFYDDFSGNADLYELGEAVDGAELVAGLSGTVEVAAASSAEPAAAPATVYLTRDISPEGLSAVFAALGARAKGNVAVKLSTGEPGGHNFLSPDLIGGLVHDLDATIVECNTAYGGARSSTESHLQAAADHGFTAIADVDIMDADGSASLPVAGGSHLTEDLVGAHLENYDYVVSLAHFKGHAMGGFGGAIKNCSIGIASREGKMLIHSAGASTTSWGSPAQDDFLESMAEAAKAVSDHFGGVGGRICYVNVMNRLSVDCDCDSHPAEPEMADIGILASLDPVALDHACVDLVYAAPDGQALVERIESRNGAHTLEHAEAIGLGSQTYDLVEL</sequence>
<keyword evidence="3" id="KW-1185">Reference proteome</keyword>
<evidence type="ECO:0000313" key="2">
    <source>
        <dbReference type="EMBL" id="MBM6774238.1"/>
    </source>
</evidence>
<accession>A0ABS2F084</accession>
<dbReference type="Proteomes" id="UP000712527">
    <property type="component" value="Unassembled WGS sequence"/>
</dbReference>
<dbReference type="InterPro" id="IPR007160">
    <property type="entry name" value="DUF362"/>
</dbReference>
<dbReference type="Pfam" id="PF04015">
    <property type="entry name" value="DUF362"/>
    <property type="match status" value="1"/>
</dbReference>
<reference evidence="2 3" key="1">
    <citation type="journal article" date="2021" name="Sci. Rep.">
        <title>The distribution of antibiotic resistance genes in chicken gut microbiota commensals.</title>
        <authorList>
            <person name="Juricova H."/>
            <person name="Matiasovicova J."/>
            <person name="Kubasova T."/>
            <person name="Cejkova D."/>
            <person name="Rychlik I."/>
        </authorList>
    </citation>
    <scope>NUCLEOTIDE SEQUENCE [LARGE SCALE GENOMIC DNA]</scope>
    <source>
        <strain evidence="2 3">An794</strain>
    </source>
</reference>
<gene>
    <name evidence="2" type="ORF">H9X80_01550</name>
</gene>
<evidence type="ECO:0000259" key="1">
    <source>
        <dbReference type="Pfam" id="PF04015"/>
    </source>
</evidence>
<evidence type="ECO:0000313" key="3">
    <source>
        <dbReference type="Proteomes" id="UP000712527"/>
    </source>
</evidence>
<feature type="domain" description="DUF362" evidence="1">
    <location>
        <begin position="75"/>
        <end position="290"/>
    </location>
</feature>
<dbReference type="EMBL" id="JACSNQ010000002">
    <property type="protein sequence ID" value="MBM6774238.1"/>
    <property type="molecule type" value="Genomic_DNA"/>
</dbReference>
<comment type="caution">
    <text evidence="2">The sequence shown here is derived from an EMBL/GenBank/DDBJ whole genome shotgun (WGS) entry which is preliminary data.</text>
</comment>
<name>A0ABS2F084_9ACTN</name>